<dbReference type="Proteomes" id="UP000019140">
    <property type="component" value="Unassembled WGS sequence"/>
</dbReference>
<protein>
    <submittedName>
        <fullName evidence="1">Uncharacterized protein</fullName>
    </submittedName>
</protein>
<evidence type="ECO:0000313" key="1">
    <source>
        <dbReference type="EMBL" id="ETX08366.1"/>
    </source>
</evidence>
<dbReference type="EMBL" id="AZHX01000239">
    <property type="protein sequence ID" value="ETX08366.1"/>
    <property type="molecule type" value="Genomic_DNA"/>
</dbReference>
<evidence type="ECO:0000313" key="2">
    <source>
        <dbReference type="Proteomes" id="UP000019140"/>
    </source>
</evidence>
<keyword evidence="2" id="KW-1185">Reference proteome</keyword>
<dbReference type="HOGENOM" id="CLU_2218257_0_0_7"/>
<organism evidence="1 2">
    <name type="scientific">Candidatus Entotheonella gemina</name>
    <dbReference type="NCBI Taxonomy" id="1429439"/>
    <lineage>
        <taxon>Bacteria</taxon>
        <taxon>Pseudomonadati</taxon>
        <taxon>Nitrospinota/Tectimicrobiota group</taxon>
        <taxon>Candidatus Tectimicrobiota</taxon>
        <taxon>Candidatus Entotheonellia</taxon>
        <taxon>Candidatus Entotheonellales</taxon>
        <taxon>Candidatus Entotheonellaceae</taxon>
        <taxon>Candidatus Entotheonella</taxon>
    </lineage>
</organism>
<proteinExistence type="predicted"/>
<reference evidence="1 2" key="1">
    <citation type="journal article" date="2014" name="Nature">
        <title>An environmental bacterial taxon with a large and distinct metabolic repertoire.</title>
        <authorList>
            <person name="Wilson M.C."/>
            <person name="Mori T."/>
            <person name="Ruckert C."/>
            <person name="Uria A.R."/>
            <person name="Helf M.J."/>
            <person name="Takada K."/>
            <person name="Gernert C."/>
            <person name="Steffens U.A."/>
            <person name="Heycke N."/>
            <person name="Schmitt S."/>
            <person name="Rinke C."/>
            <person name="Helfrich E.J."/>
            <person name="Brachmann A.O."/>
            <person name="Gurgui C."/>
            <person name="Wakimoto T."/>
            <person name="Kracht M."/>
            <person name="Crusemann M."/>
            <person name="Hentschel U."/>
            <person name="Abe I."/>
            <person name="Matsunaga S."/>
            <person name="Kalinowski J."/>
            <person name="Takeyama H."/>
            <person name="Piel J."/>
        </authorList>
    </citation>
    <scope>NUCLEOTIDE SEQUENCE [LARGE SCALE GENOMIC DNA]</scope>
    <source>
        <strain evidence="2">TSY2</strain>
    </source>
</reference>
<name>W4MEM8_9BACT</name>
<comment type="caution">
    <text evidence="1">The sequence shown here is derived from an EMBL/GenBank/DDBJ whole genome shotgun (WGS) entry which is preliminary data.</text>
</comment>
<dbReference type="AlphaFoldDB" id="W4MEM8"/>
<accession>W4MEM8</accession>
<gene>
    <name evidence="1" type="ORF">ETSY2_05840</name>
</gene>
<sequence>MVAAGFEVGIGQEVAVFDFNALNQMAVCGPDGAGHRNAVVCQIVDKFEFAHDLIKGAAKRMGHLHDERLIEALAVVNITFEAVQGLSEAAIKLEPPLRFVPDDVLV</sequence>